<sequence>MTAYMIMCGAQTKIIQQKVRRLLGKAHIGLVYSKKINQLLDDLQTNTLNMQTNGIPLKPLESRLTQKQTFVVYNETAEGDMFFMEVCDDAVILRESTVK</sequence>
<proteinExistence type="predicted"/>
<evidence type="ECO:0000259" key="1">
    <source>
        <dbReference type="Pfam" id="PF23629"/>
    </source>
</evidence>
<dbReference type="InterPro" id="IPR039980">
    <property type="entry name" value="MADD"/>
</dbReference>
<protein>
    <recommendedName>
        <fullName evidence="1">MAP kinase-activating death domain-containing protein</fullName>
    </recommendedName>
</protein>
<reference evidence="3" key="1">
    <citation type="submission" date="2022-11" db="UniProtKB">
        <authorList>
            <consortium name="WormBaseParasite"/>
        </authorList>
    </citation>
    <scope>IDENTIFICATION</scope>
</reference>
<dbReference type="GO" id="GO:0032483">
    <property type="term" value="P:regulation of Rab protein signal transduction"/>
    <property type="evidence" value="ECO:0007669"/>
    <property type="project" value="TreeGrafter"/>
</dbReference>
<accession>A0A915DM73</accession>
<dbReference type="GO" id="GO:0005829">
    <property type="term" value="C:cytosol"/>
    <property type="evidence" value="ECO:0007669"/>
    <property type="project" value="TreeGrafter"/>
</dbReference>
<dbReference type="GO" id="GO:0042981">
    <property type="term" value="P:regulation of apoptotic process"/>
    <property type="evidence" value="ECO:0007669"/>
    <property type="project" value="TreeGrafter"/>
</dbReference>
<dbReference type="Pfam" id="PF23629">
    <property type="entry name" value="Death_MADD"/>
    <property type="match status" value="1"/>
</dbReference>
<evidence type="ECO:0000313" key="3">
    <source>
        <dbReference type="WBParaSite" id="jg21469"/>
    </source>
</evidence>
<dbReference type="PANTHER" id="PTHR13008:SF7">
    <property type="entry name" value="MAP KINASE-ACTIVATING DEATH DOMAIN PROTEIN"/>
    <property type="match status" value="1"/>
</dbReference>
<dbReference type="PANTHER" id="PTHR13008">
    <property type="entry name" value="MAP-KINASE ACTIVATING DEATH DOMAIN PROTEIN MADD /DENN/AEX-3 C.ELEGANS"/>
    <property type="match status" value="1"/>
</dbReference>
<dbReference type="WBParaSite" id="jg21469">
    <property type="protein sequence ID" value="jg21469"/>
    <property type="gene ID" value="jg21469"/>
</dbReference>
<dbReference type="GO" id="GO:0005085">
    <property type="term" value="F:guanyl-nucleotide exchange factor activity"/>
    <property type="evidence" value="ECO:0007669"/>
    <property type="project" value="TreeGrafter"/>
</dbReference>
<feature type="domain" description="MAP kinase-activating death" evidence="1">
    <location>
        <begin position="1"/>
        <end position="38"/>
    </location>
</feature>
<dbReference type="AlphaFoldDB" id="A0A915DM73"/>
<organism evidence="2 3">
    <name type="scientific">Ditylenchus dipsaci</name>
    <dbReference type="NCBI Taxonomy" id="166011"/>
    <lineage>
        <taxon>Eukaryota</taxon>
        <taxon>Metazoa</taxon>
        <taxon>Ecdysozoa</taxon>
        <taxon>Nematoda</taxon>
        <taxon>Chromadorea</taxon>
        <taxon>Rhabditida</taxon>
        <taxon>Tylenchina</taxon>
        <taxon>Tylenchomorpha</taxon>
        <taxon>Sphaerularioidea</taxon>
        <taxon>Anguinidae</taxon>
        <taxon>Anguininae</taxon>
        <taxon>Ditylenchus</taxon>
    </lineage>
</organism>
<dbReference type="InterPro" id="IPR056574">
    <property type="entry name" value="Death_MADD"/>
</dbReference>
<dbReference type="Proteomes" id="UP000887574">
    <property type="component" value="Unplaced"/>
</dbReference>
<evidence type="ECO:0000313" key="2">
    <source>
        <dbReference type="Proteomes" id="UP000887574"/>
    </source>
</evidence>
<name>A0A915DM73_9BILA</name>
<keyword evidence="2" id="KW-1185">Reference proteome</keyword>